<feature type="region of interest" description="Disordered" evidence="1">
    <location>
        <begin position="218"/>
        <end position="249"/>
    </location>
</feature>
<keyword evidence="2" id="KW-1133">Transmembrane helix</keyword>
<comment type="caution">
    <text evidence="4">The sequence shown here is derived from an EMBL/GenBank/DDBJ whole genome shotgun (WGS) entry which is preliminary data.</text>
</comment>
<sequence>MRFVFAIVAFVIAAGMIAYGIAQRTVLAPDDRVVAVAEFDSTTAFTVVDGSVLAANPGQQRLDLAGTGPIFAAYARTADIQAWLGDTPYNEVGYDVQSGRLDTTVVTNTDTNTDTATDTATGEASTATTPAPNPAGSDLWLEERTGESQLRWTVDLPSELSLIIASDGAAPAPSALRLSWPVVHSTPWAGPLIIGGGVLLIIGLILYVWGLVHMRRTRGPRRKAPPKMPRLPQPPKYKPQNVLEPATTAKGRRSARRVGALAGGLILTTLALSGCSAVDDLFADQPVPSPSPSSTDVPLDDALPVAVTVSQLDRIIDDVVAVSTDADANRNGDLLASRFAGPALEERLANYAERGADGAIAPPEAIAAGKIKVDLPEATDTWPRTVFAVVGTEDPAVAPVALVLMQQTPRDKYLVNYAVKLQPGIEFPAVAPPTVGTASLPGDAKFFVTQPDQVGAQYADILLNGEASASFPLFQADPDGLRTQVGVDYKNGQRAALPTTASIEYANGPGSGPVVTLATNEVGAIIATSIVETETVKPVETGATVSPTGAVKALSGLTSTEKGVVSTYGYQLLFFVPPAIDGGQVQLLGYAQALISAKEL</sequence>
<evidence type="ECO:0000256" key="2">
    <source>
        <dbReference type="SAM" id="Phobius"/>
    </source>
</evidence>
<name>A0A4S4FQ36_9MICO</name>
<reference evidence="4 5" key="1">
    <citation type="submission" date="2019-04" db="EMBL/GenBank/DDBJ databases">
        <authorList>
            <person name="Jiang L."/>
        </authorList>
    </citation>
    <scope>NUCLEOTIDE SEQUENCE [LARGE SCALE GENOMIC DNA]</scope>
    <source>
        <strain evidence="4 5">YIM 131853</strain>
    </source>
</reference>
<protein>
    <recommendedName>
        <fullName evidence="3">DUF8094 domain-containing protein</fullName>
    </recommendedName>
</protein>
<feature type="region of interest" description="Disordered" evidence="1">
    <location>
        <begin position="107"/>
        <end position="137"/>
    </location>
</feature>
<dbReference type="AlphaFoldDB" id="A0A4S4FQ36"/>
<keyword evidence="5" id="KW-1185">Reference proteome</keyword>
<dbReference type="Proteomes" id="UP000309133">
    <property type="component" value="Unassembled WGS sequence"/>
</dbReference>
<evidence type="ECO:0000256" key="1">
    <source>
        <dbReference type="SAM" id="MobiDB-lite"/>
    </source>
</evidence>
<feature type="domain" description="DUF8094" evidence="3">
    <location>
        <begin position="306"/>
        <end position="598"/>
    </location>
</feature>
<dbReference type="EMBL" id="SSSM01000003">
    <property type="protein sequence ID" value="THG31715.1"/>
    <property type="molecule type" value="Genomic_DNA"/>
</dbReference>
<feature type="compositionally biased region" description="Low complexity" evidence="1">
    <location>
        <begin position="107"/>
        <end position="130"/>
    </location>
</feature>
<keyword evidence="2" id="KW-0472">Membrane</keyword>
<feature type="transmembrane region" description="Helical" evidence="2">
    <location>
        <begin position="188"/>
        <end position="212"/>
    </location>
</feature>
<dbReference type="RefSeq" id="WP_136426835.1">
    <property type="nucleotide sequence ID" value="NZ_SSSM01000003.1"/>
</dbReference>
<dbReference type="InterPro" id="IPR058407">
    <property type="entry name" value="DUF8094"/>
</dbReference>
<evidence type="ECO:0000313" key="5">
    <source>
        <dbReference type="Proteomes" id="UP000309133"/>
    </source>
</evidence>
<feature type="transmembrane region" description="Helical" evidence="2">
    <location>
        <begin position="260"/>
        <end position="283"/>
    </location>
</feature>
<dbReference type="Pfam" id="PF26366">
    <property type="entry name" value="DUF8094"/>
    <property type="match status" value="1"/>
</dbReference>
<feature type="compositionally biased region" description="Pro residues" evidence="1">
    <location>
        <begin position="226"/>
        <end position="237"/>
    </location>
</feature>
<evidence type="ECO:0000259" key="3">
    <source>
        <dbReference type="Pfam" id="PF26366"/>
    </source>
</evidence>
<organism evidence="4 5">
    <name type="scientific">Naasia lichenicola</name>
    <dbReference type="NCBI Taxonomy" id="2565933"/>
    <lineage>
        <taxon>Bacteria</taxon>
        <taxon>Bacillati</taxon>
        <taxon>Actinomycetota</taxon>
        <taxon>Actinomycetes</taxon>
        <taxon>Micrococcales</taxon>
        <taxon>Microbacteriaceae</taxon>
        <taxon>Naasia</taxon>
    </lineage>
</organism>
<dbReference type="OrthoDB" id="3265533at2"/>
<evidence type="ECO:0000313" key="4">
    <source>
        <dbReference type="EMBL" id="THG31715.1"/>
    </source>
</evidence>
<gene>
    <name evidence="4" type="ORF">E6C64_06520</name>
</gene>
<accession>A0A4S4FQ36</accession>
<proteinExistence type="predicted"/>
<keyword evidence="2" id="KW-0812">Transmembrane</keyword>